<protein>
    <recommendedName>
        <fullName evidence="4">Apple domain-containing protein</fullName>
    </recommendedName>
</protein>
<reference evidence="2 3" key="1">
    <citation type="submission" date="2012-04" db="EMBL/GenBank/DDBJ databases">
        <title>The Genome Sequence of Saprolegnia declina VS20.</title>
        <authorList>
            <consortium name="The Broad Institute Genome Sequencing Platform"/>
            <person name="Russ C."/>
            <person name="Nusbaum C."/>
            <person name="Tyler B."/>
            <person name="van West P."/>
            <person name="Dieguez-Uribeondo J."/>
            <person name="de Bruijn I."/>
            <person name="Tripathy S."/>
            <person name="Jiang R."/>
            <person name="Young S.K."/>
            <person name="Zeng Q."/>
            <person name="Gargeya S."/>
            <person name="Fitzgerald M."/>
            <person name="Haas B."/>
            <person name="Abouelleil A."/>
            <person name="Alvarado L."/>
            <person name="Arachchi H.M."/>
            <person name="Berlin A."/>
            <person name="Chapman S.B."/>
            <person name="Goldberg J."/>
            <person name="Griggs A."/>
            <person name="Gujja S."/>
            <person name="Hansen M."/>
            <person name="Howarth C."/>
            <person name="Imamovic A."/>
            <person name="Larimer J."/>
            <person name="McCowen C."/>
            <person name="Montmayeur A."/>
            <person name="Murphy C."/>
            <person name="Neiman D."/>
            <person name="Pearson M."/>
            <person name="Priest M."/>
            <person name="Roberts A."/>
            <person name="Saif S."/>
            <person name="Shea T."/>
            <person name="Sisk P."/>
            <person name="Sykes S."/>
            <person name="Wortman J."/>
            <person name="Nusbaum C."/>
            <person name="Birren B."/>
        </authorList>
    </citation>
    <scope>NUCLEOTIDE SEQUENCE [LARGE SCALE GENOMIC DNA]</scope>
    <source>
        <strain evidence="2 3">VS20</strain>
    </source>
</reference>
<keyword evidence="1" id="KW-0732">Signal</keyword>
<dbReference type="RefSeq" id="XP_008612904.1">
    <property type="nucleotide sequence ID" value="XM_008614682.1"/>
</dbReference>
<feature type="signal peptide" evidence="1">
    <location>
        <begin position="1"/>
        <end position="20"/>
    </location>
</feature>
<evidence type="ECO:0000256" key="1">
    <source>
        <dbReference type="SAM" id="SignalP"/>
    </source>
</evidence>
<organism evidence="2 3">
    <name type="scientific">Saprolegnia diclina (strain VS20)</name>
    <dbReference type="NCBI Taxonomy" id="1156394"/>
    <lineage>
        <taxon>Eukaryota</taxon>
        <taxon>Sar</taxon>
        <taxon>Stramenopiles</taxon>
        <taxon>Oomycota</taxon>
        <taxon>Saprolegniomycetes</taxon>
        <taxon>Saprolegniales</taxon>
        <taxon>Saprolegniaceae</taxon>
        <taxon>Saprolegnia</taxon>
    </lineage>
</organism>
<dbReference type="VEuPathDB" id="FungiDB:SDRG_08785"/>
<dbReference type="AlphaFoldDB" id="T0QG13"/>
<sequence length="112" mass="11897">MLHTSTLVLLALVPLRLVLADATCYEGAKMALHAHCYGVMINMNFDAIILEKRNMQGGDLLGQLNACCDACASAPSCTSFTITDSICHLQNATVSPTPLLGAVVGRYKVVKS</sequence>
<feature type="chain" id="PRO_5004569647" description="Apple domain-containing protein" evidence="1">
    <location>
        <begin position="21"/>
        <end position="112"/>
    </location>
</feature>
<keyword evidence="3" id="KW-1185">Reference proteome</keyword>
<dbReference type="Gene3D" id="3.50.4.10">
    <property type="entry name" value="Hepatocyte Growth Factor"/>
    <property type="match status" value="1"/>
</dbReference>
<dbReference type="EMBL" id="JH767158">
    <property type="protein sequence ID" value="EQC33681.1"/>
    <property type="molecule type" value="Genomic_DNA"/>
</dbReference>
<evidence type="ECO:0000313" key="3">
    <source>
        <dbReference type="Proteomes" id="UP000030762"/>
    </source>
</evidence>
<evidence type="ECO:0008006" key="4">
    <source>
        <dbReference type="Google" id="ProtNLM"/>
    </source>
</evidence>
<evidence type="ECO:0000313" key="2">
    <source>
        <dbReference type="EMBL" id="EQC33681.1"/>
    </source>
</evidence>
<dbReference type="Proteomes" id="UP000030762">
    <property type="component" value="Unassembled WGS sequence"/>
</dbReference>
<gene>
    <name evidence="2" type="ORF">SDRG_08785</name>
</gene>
<dbReference type="InParanoid" id="T0QG13"/>
<accession>T0QG13</accession>
<dbReference type="GeneID" id="19949512"/>
<proteinExistence type="predicted"/>
<name>T0QG13_SAPDV</name>